<dbReference type="Proteomes" id="UP000605784">
    <property type="component" value="Unassembled WGS sequence"/>
</dbReference>
<dbReference type="Gene3D" id="2.30.110.10">
    <property type="entry name" value="Electron Transport, Fmn-binding Protein, Chain A"/>
    <property type="match status" value="1"/>
</dbReference>
<protein>
    <recommendedName>
        <fullName evidence="3">Pyridoxamine 5'-phosphate oxidase family protein</fullName>
    </recommendedName>
</protein>
<dbReference type="RefSeq" id="WP_220639398.1">
    <property type="nucleotide sequence ID" value="NZ_BMOU01000002.1"/>
</dbReference>
<accession>A0A830GJN0</accession>
<proteinExistence type="predicted"/>
<comment type="caution">
    <text evidence="1">The sequence shown here is derived from an EMBL/GenBank/DDBJ whole genome shotgun (WGS) entry which is preliminary data.</text>
</comment>
<reference evidence="1" key="1">
    <citation type="journal article" date="2014" name="Int. J. Syst. Evol. Microbiol.">
        <title>Complete genome sequence of Corynebacterium casei LMG S-19264T (=DSM 44701T), isolated from a smear-ripened cheese.</title>
        <authorList>
            <consortium name="US DOE Joint Genome Institute (JGI-PGF)"/>
            <person name="Walter F."/>
            <person name="Albersmeier A."/>
            <person name="Kalinowski J."/>
            <person name="Ruckert C."/>
        </authorList>
    </citation>
    <scope>NUCLEOTIDE SEQUENCE</scope>
    <source>
        <strain evidence="1">JCM 17820</strain>
    </source>
</reference>
<dbReference type="EMBL" id="BMOU01000002">
    <property type="protein sequence ID" value="GGN91236.1"/>
    <property type="molecule type" value="Genomic_DNA"/>
</dbReference>
<gene>
    <name evidence="1" type="ORF">GCM10009030_13910</name>
</gene>
<evidence type="ECO:0000313" key="2">
    <source>
        <dbReference type="Proteomes" id="UP000605784"/>
    </source>
</evidence>
<dbReference type="SUPFAM" id="SSF50475">
    <property type="entry name" value="FMN-binding split barrel"/>
    <property type="match status" value="1"/>
</dbReference>
<evidence type="ECO:0000313" key="1">
    <source>
        <dbReference type="EMBL" id="GGN91236.1"/>
    </source>
</evidence>
<dbReference type="InterPro" id="IPR012349">
    <property type="entry name" value="Split_barrel_FMN-bd"/>
</dbReference>
<keyword evidence="2" id="KW-1185">Reference proteome</keyword>
<sequence>MTSVDGAGDDASSASVRAAIAASTTAEFTTVRDGRPATVPVTPTYDPASECVVVSCAPAFAEKAARAAATPTVGLLLHGPDGPRHVTGTATVRDDDLEANAHRLRRLFEAEPPSEKRTAMLDAASVLQSRLGLLLLDWYGLRILIEIAPERIDRLDRTGTGRVEAWPAADVDAGEAARYDRLVATAVDADGRPRTWPVDGFDLHEDALALSPPPAVSLDDGQPICVLCHWHSAALDDLGQRVVRGRVRTVGGVPCVVPGSTTRWRNVTALDALRFVVDGKRRTRRYFRARGETYRIVPRALLRRHPF</sequence>
<organism evidence="1 2">
    <name type="scientific">Haloarcula pellucida</name>
    <dbReference type="NCBI Taxonomy" id="1427151"/>
    <lineage>
        <taxon>Archaea</taxon>
        <taxon>Methanobacteriati</taxon>
        <taxon>Methanobacteriota</taxon>
        <taxon>Stenosarchaea group</taxon>
        <taxon>Halobacteria</taxon>
        <taxon>Halobacteriales</taxon>
        <taxon>Haloarculaceae</taxon>
        <taxon>Haloarcula</taxon>
    </lineage>
</organism>
<evidence type="ECO:0008006" key="3">
    <source>
        <dbReference type="Google" id="ProtNLM"/>
    </source>
</evidence>
<reference evidence="1" key="2">
    <citation type="submission" date="2020-09" db="EMBL/GenBank/DDBJ databases">
        <authorList>
            <person name="Sun Q."/>
            <person name="Ohkuma M."/>
        </authorList>
    </citation>
    <scope>NUCLEOTIDE SEQUENCE</scope>
    <source>
        <strain evidence="1">JCM 17820</strain>
    </source>
</reference>
<dbReference type="AlphaFoldDB" id="A0A830GJN0"/>
<name>A0A830GJN0_9EURY</name>